<dbReference type="InterPro" id="IPR044730">
    <property type="entry name" value="RNase_H-like_dom_plant"/>
</dbReference>
<dbReference type="Gramene" id="evm.model.01.1933">
    <property type="protein sequence ID" value="cds.evm.model.01.1933"/>
    <property type="gene ID" value="evm.TU.01.1933"/>
</dbReference>
<keyword evidence="3" id="KW-1185">Reference proteome</keyword>
<dbReference type="GO" id="GO:0003676">
    <property type="term" value="F:nucleic acid binding"/>
    <property type="evidence" value="ECO:0007669"/>
    <property type="project" value="InterPro"/>
</dbReference>
<dbReference type="CDD" id="cd06222">
    <property type="entry name" value="RNase_H_like"/>
    <property type="match status" value="1"/>
</dbReference>
<organism evidence="2 3">
    <name type="scientific">Cannabis sativa</name>
    <name type="common">Hemp</name>
    <name type="synonym">Marijuana</name>
    <dbReference type="NCBI Taxonomy" id="3483"/>
    <lineage>
        <taxon>Eukaryota</taxon>
        <taxon>Viridiplantae</taxon>
        <taxon>Streptophyta</taxon>
        <taxon>Embryophyta</taxon>
        <taxon>Tracheophyta</taxon>
        <taxon>Spermatophyta</taxon>
        <taxon>Magnoliopsida</taxon>
        <taxon>eudicotyledons</taxon>
        <taxon>Gunneridae</taxon>
        <taxon>Pentapetalae</taxon>
        <taxon>rosids</taxon>
        <taxon>fabids</taxon>
        <taxon>Rosales</taxon>
        <taxon>Cannabaceae</taxon>
        <taxon>Cannabis</taxon>
    </lineage>
</organism>
<dbReference type="Gene3D" id="3.30.420.10">
    <property type="entry name" value="Ribonuclease H-like superfamily/Ribonuclease H"/>
    <property type="match status" value="1"/>
</dbReference>
<dbReference type="InterPro" id="IPR002156">
    <property type="entry name" value="RNaseH_domain"/>
</dbReference>
<protein>
    <recommendedName>
        <fullName evidence="1">RNase H type-1 domain-containing protein</fullName>
    </recommendedName>
</protein>
<proteinExistence type="predicted"/>
<evidence type="ECO:0000259" key="1">
    <source>
        <dbReference type="Pfam" id="PF13456"/>
    </source>
</evidence>
<accession>A0A803NJ40</accession>
<dbReference type="Pfam" id="PF13456">
    <property type="entry name" value="RVT_3"/>
    <property type="match status" value="1"/>
</dbReference>
<dbReference type="InterPro" id="IPR053151">
    <property type="entry name" value="RNase_H-like"/>
</dbReference>
<name>A0A803NJ40_CANSA</name>
<dbReference type="EMBL" id="UZAU01000053">
    <property type="status" value="NOT_ANNOTATED_CDS"/>
    <property type="molecule type" value="Genomic_DNA"/>
</dbReference>
<feature type="domain" description="RNase H type-1" evidence="1">
    <location>
        <begin position="362"/>
        <end position="469"/>
    </location>
</feature>
<sequence length="481" mass="53973">MGFDRRLVSLIMCCVSTVSYKVTHVGHPMGPIIPNRGFRQGDPLSHYLFLICAEGLSSLLKIYEQNRRLTSCKVARGALVISHMLFADDSYAYCKASEEEATNVLHLLHTYEAASDQKVNFAKSLIFFSNNTQVATRSRLCELLGMVEASENSLYLGLPCIMGRNKNAILSFLKDKMKKRIFNWESHFLSKVGEWPLLDEGDDWKKLWQLAVPSKAHHFMWRATLECLPTKLAYLEYTQQCVLEEEIFFFVVEVVRSVLTVLGHWSIAQSQKLGLLLVFDSSNGSEQWRKSKVHKVKVNVDGAIFTTKHRFGFGSVARDPDGNLIEAISSSRCGSVQPKIAELIRVKEDLSWIKVTVVSNGGNQSVARDLGGNFIEAISSSRCGLVQPKIAEMIRVKEDLSWIKGKCWSDVVIESDALVVVQAVNSSIKMPSQFRMLVRDCLSLLSSLNNVSLSFVKRSTNRAAHLVARGSCFMSNYILNN</sequence>
<dbReference type="GO" id="GO:0004523">
    <property type="term" value="F:RNA-DNA hybrid ribonuclease activity"/>
    <property type="evidence" value="ECO:0007669"/>
    <property type="project" value="InterPro"/>
</dbReference>
<dbReference type="AlphaFoldDB" id="A0A803NJ40"/>
<reference evidence="2" key="1">
    <citation type="submission" date="2018-11" db="EMBL/GenBank/DDBJ databases">
        <authorList>
            <person name="Grassa J C."/>
        </authorList>
    </citation>
    <scope>NUCLEOTIDE SEQUENCE [LARGE SCALE GENOMIC DNA]</scope>
</reference>
<dbReference type="EnsemblPlants" id="evm.model.01.1933">
    <property type="protein sequence ID" value="cds.evm.model.01.1933"/>
    <property type="gene ID" value="evm.TU.01.1933"/>
</dbReference>
<evidence type="ECO:0000313" key="2">
    <source>
        <dbReference type="EnsemblPlants" id="cds.evm.model.01.1933"/>
    </source>
</evidence>
<dbReference type="PANTHER" id="PTHR47723">
    <property type="entry name" value="OS05G0353850 PROTEIN"/>
    <property type="match status" value="1"/>
</dbReference>
<dbReference type="Proteomes" id="UP000596661">
    <property type="component" value="Chromosome 1"/>
</dbReference>
<evidence type="ECO:0000313" key="3">
    <source>
        <dbReference type="Proteomes" id="UP000596661"/>
    </source>
</evidence>
<reference evidence="2" key="2">
    <citation type="submission" date="2021-03" db="UniProtKB">
        <authorList>
            <consortium name="EnsemblPlants"/>
        </authorList>
    </citation>
    <scope>IDENTIFICATION</scope>
</reference>
<dbReference type="InterPro" id="IPR036397">
    <property type="entry name" value="RNaseH_sf"/>
</dbReference>
<dbReference type="PANTHER" id="PTHR47723:SF19">
    <property type="entry name" value="POLYNUCLEOTIDYL TRANSFERASE, RIBONUCLEASE H-LIKE SUPERFAMILY PROTEIN"/>
    <property type="match status" value="1"/>
</dbReference>